<keyword evidence="4" id="KW-0119">Carbohydrate metabolism</keyword>
<evidence type="ECO:0000256" key="6">
    <source>
        <dbReference type="RuleBase" id="RU362110"/>
    </source>
</evidence>
<dbReference type="GO" id="GO:0005987">
    <property type="term" value="P:sucrose catabolic process"/>
    <property type="evidence" value="ECO:0007669"/>
    <property type="project" value="TreeGrafter"/>
</dbReference>
<evidence type="ECO:0000256" key="3">
    <source>
        <dbReference type="ARBA" id="ARBA00022801"/>
    </source>
</evidence>
<dbReference type="SUPFAM" id="SSF49899">
    <property type="entry name" value="Concanavalin A-like lectins/glucanases"/>
    <property type="match status" value="1"/>
</dbReference>
<evidence type="ECO:0000313" key="10">
    <source>
        <dbReference type="Proteomes" id="UP000031938"/>
    </source>
</evidence>
<evidence type="ECO:0000256" key="5">
    <source>
        <dbReference type="ARBA" id="ARBA00023295"/>
    </source>
</evidence>
<dbReference type="PROSITE" id="PS00609">
    <property type="entry name" value="GLYCOSYL_HYDROL_F32"/>
    <property type="match status" value="1"/>
</dbReference>
<dbReference type="Gene3D" id="2.60.120.560">
    <property type="entry name" value="Exo-inulinase, domain 1"/>
    <property type="match status" value="1"/>
</dbReference>
<evidence type="ECO:0000256" key="2">
    <source>
        <dbReference type="ARBA" id="ARBA00022729"/>
    </source>
</evidence>
<dbReference type="InterPro" id="IPR001362">
    <property type="entry name" value="Glyco_hydro_32"/>
</dbReference>
<dbReference type="FunFam" id="2.60.120.560:FF:000003">
    <property type="entry name" value="Extracellular exo-inulinase inuE"/>
    <property type="match status" value="1"/>
</dbReference>
<dbReference type="PATRIC" id="fig|889306.3.peg.2748"/>
<evidence type="ECO:0000256" key="4">
    <source>
        <dbReference type="ARBA" id="ARBA00023277"/>
    </source>
</evidence>
<keyword evidence="2" id="KW-0732">Signal</keyword>
<dbReference type="AlphaFoldDB" id="A0A0C2VL56"/>
<dbReference type="PANTHER" id="PTHR42800">
    <property type="entry name" value="EXOINULINASE INUD (AFU_ORTHOLOGUE AFUA_5G00480)"/>
    <property type="match status" value="1"/>
</dbReference>
<dbReference type="SMART" id="SM00640">
    <property type="entry name" value="Glyco_32"/>
    <property type="match status" value="1"/>
</dbReference>
<feature type="domain" description="Glycosyl hydrolase family 32 C-terminal" evidence="8">
    <location>
        <begin position="339"/>
        <end position="491"/>
    </location>
</feature>
<feature type="domain" description="Glycosyl hydrolase family 32 N-terminal" evidence="7">
    <location>
        <begin position="20"/>
        <end position="336"/>
    </location>
</feature>
<evidence type="ECO:0000256" key="1">
    <source>
        <dbReference type="ARBA" id="ARBA00009902"/>
    </source>
</evidence>
<dbReference type="CDD" id="cd18622">
    <property type="entry name" value="GH32_Inu-like"/>
    <property type="match status" value="1"/>
</dbReference>
<dbReference type="OrthoDB" id="9759709at2"/>
<dbReference type="InterPro" id="IPR018053">
    <property type="entry name" value="Glyco_hydro_32_AS"/>
</dbReference>
<dbReference type="InterPro" id="IPR013189">
    <property type="entry name" value="Glyco_hydro_32_C"/>
</dbReference>
<sequence>MNNMETKQQYYTETYRPQFHFSPEANWMNDPNGMVYFEGEYHLFYQYHPNGTTWGPMHWGHAISTDLVHWEHLPIALKPDEHGMIFSGSAVVDWNDTSGFFNGQSGLVAMFTHADTYPGSERPRQRQSIAYSKDNGRTWVTYEGNPVISDESITDFRDPKVFWHKETKKWVMILASGQTVRLYTSKNLKEWEFASEFGDGHGSHEGVWECPDLFELPVDGYSNQKKWVLFLSIGDDPSFEEGSRTQYFIGEFNGETFTNDHKPETTLWIDKGRDNYAGVSWSDIPNEDGRRIYLGWMSNWRYANITPTKEWRSAMTIPRVLTLKTMKEGVRLVQQPVQELQKIREKSIHIMNQTIVPSENIISNVKGNTLEIIVEFEFGTAAEFGLKVCKSNLEETVIGYDVTQQRLFIDRTNSGKSDFNESFVGKHEGELSPYDNNKVKLHLFVDWSSVEAFGNNGELVLTDLIFPDQNSKDLELYAVGGNVKVNTLEIHMLKSIWRK</sequence>
<dbReference type="Pfam" id="PF08244">
    <property type="entry name" value="Glyco_hydro_32C"/>
    <property type="match status" value="1"/>
</dbReference>
<dbReference type="SUPFAM" id="SSF75005">
    <property type="entry name" value="Arabinanase/levansucrase/invertase"/>
    <property type="match status" value="1"/>
</dbReference>
<proteinExistence type="inferred from homology"/>
<comment type="similarity">
    <text evidence="1 6">Belongs to the glycosyl hydrolase 32 family.</text>
</comment>
<organism evidence="9 10">
    <name type="scientific">Jeotgalibacillus soli</name>
    <dbReference type="NCBI Taxonomy" id="889306"/>
    <lineage>
        <taxon>Bacteria</taxon>
        <taxon>Bacillati</taxon>
        <taxon>Bacillota</taxon>
        <taxon>Bacilli</taxon>
        <taxon>Bacillales</taxon>
        <taxon>Caryophanaceae</taxon>
        <taxon>Jeotgalibacillus</taxon>
    </lineage>
</organism>
<dbReference type="InterPro" id="IPR013320">
    <property type="entry name" value="ConA-like_dom_sf"/>
</dbReference>
<dbReference type="PANTHER" id="PTHR42800:SF1">
    <property type="entry name" value="EXOINULINASE INUD (AFU_ORTHOLOGUE AFUA_5G00480)"/>
    <property type="match status" value="1"/>
</dbReference>
<comment type="caution">
    <text evidence="9">The sequence shown here is derived from an EMBL/GenBank/DDBJ whole genome shotgun (WGS) entry which is preliminary data.</text>
</comment>
<dbReference type="Pfam" id="PF00251">
    <property type="entry name" value="Glyco_hydro_32N"/>
    <property type="match status" value="1"/>
</dbReference>
<dbReference type="Proteomes" id="UP000031938">
    <property type="component" value="Unassembled WGS sequence"/>
</dbReference>
<dbReference type="EMBL" id="JXRP01000018">
    <property type="protein sequence ID" value="KIL45191.1"/>
    <property type="molecule type" value="Genomic_DNA"/>
</dbReference>
<keyword evidence="3 6" id="KW-0378">Hydrolase</keyword>
<gene>
    <name evidence="9" type="ORF">KP78_27350</name>
</gene>
<evidence type="ECO:0000259" key="8">
    <source>
        <dbReference type="Pfam" id="PF08244"/>
    </source>
</evidence>
<dbReference type="Gene3D" id="2.115.10.20">
    <property type="entry name" value="Glycosyl hydrolase domain, family 43"/>
    <property type="match status" value="1"/>
</dbReference>
<dbReference type="STRING" id="889306.KP78_27350"/>
<dbReference type="InterPro" id="IPR013148">
    <property type="entry name" value="Glyco_hydro_32_N"/>
</dbReference>
<accession>A0A0C2VL56</accession>
<name>A0A0C2VL56_9BACL</name>
<keyword evidence="10" id="KW-1185">Reference proteome</keyword>
<evidence type="ECO:0000313" key="9">
    <source>
        <dbReference type="EMBL" id="KIL45191.1"/>
    </source>
</evidence>
<dbReference type="GO" id="GO:0004575">
    <property type="term" value="F:sucrose alpha-glucosidase activity"/>
    <property type="evidence" value="ECO:0007669"/>
    <property type="project" value="TreeGrafter"/>
</dbReference>
<dbReference type="FunFam" id="2.115.10.20:FF:000003">
    <property type="entry name" value="Levanbiose-producing levanase"/>
    <property type="match status" value="1"/>
</dbReference>
<reference evidence="9 10" key="1">
    <citation type="submission" date="2015-01" db="EMBL/GenBank/DDBJ databases">
        <title>Genome sequencing of Jeotgalibacillus soli.</title>
        <authorList>
            <person name="Goh K.M."/>
            <person name="Chan K.-G."/>
            <person name="Yaakop A.S."/>
            <person name="Ee R."/>
            <person name="Gan H.M."/>
            <person name="Chan C.S."/>
        </authorList>
    </citation>
    <scope>NUCLEOTIDE SEQUENCE [LARGE SCALE GENOMIC DNA]</scope>
    <source>
        <strain evidence="9 10">P9</strain>
    </source>
</reference>
<dbReference type="InterPro" id="IPR023296">
    <property type="entry name" value="Glyco_hydro_beta-prop_sf"/>
</dbReference>
<protein>
    <submittedName>
        <fullName evidence="9">Protein SacC</fullName>
    </submittedName>
</protein>
<keyword evidence="5 6" id="KW-0326">Glycosidase</keyword>
<dbReference type="GO" id="GO:0005737">
    <property type="term" value="C:cytoplasm"/>
    <property type="evidence" value="ECO:0007669"/>
    <property type="project" value="TreeGrafter"/>
</dbReference>
<evidence type="ECO:0000259" key="7">
    <source>
        <dbReference type="Pfam" id="PF00251"/>
    </source>
</evidence>